<evidence type="ECO:0000256" key="7">
    <source>
        <dbReference type="PIRNR" id="PIRNR001892"/>
    </source>
</evidence>
<dbReference type="GO" id="GO:0031640">
    <property type="term" value="P:killing of cells of another organism"/>
    <property type="evidence" value="ECO:0007669"/>
    <property type="project" value="UniProtKB-KW"/>
</dbReference>
<dbReference type="PANTHER" id="PTHR30026">
    <property type="entry name" value="OUTER MEMBRANE PROTEIN TOLC"/>
    <property type="match status" value="1"/>
</dbReference>
<keyword evidence="7" id="KW-0354">Hemolysis</keyword>
<dbReference type="Gene3D" id="1.20.1600.10">
    <property type="entry name" value="Outer membrane efflux proteins (OEP)"/>
    <property type="match status" value="1"/>
</dbReference>
<name>A0A5E4XS44_9BURK</name>
<dbReference type="GO" id="GO:0015288">
    <property type="term" value="F:porin activity"/>
    <property type="evidence" value="ECO:0007669"/>
    <property type="project" value="TreeGrafter"/>
</dbReference>
<comment type="function">
    <text evidence="7">CyaE is necessary for transport of calmodulin-sensitive adenylate cyclase-hemolysin (cyclolysin).</text>
</comment>
<dbReference type="OrthoDB" id="8553524at2"/>
<keyword evidence="7" id="KW-0204">Cytolysis</keyword>
<evidence type="ECO:0000256" key="1">
    <source>
        <dbReference type="ARBA" id="ARBA00007613"/>
    </source>
</evidence>
<organism evidence="8 9">
    <name type="scientific">Pandoraea pneumonica</name>
    <dbReference type="NCBI Taxonomy" id="2508299"/>
    <lineage>
        <taxon>Bacteria</taxon>
        <taxon>Pseudomonadati</taxon>
        <taxon>Pseudomonadota</taxon>
        <taxon>Betaproteobacteria</taxon>
        <taxon>Burkholderiales</taxon>
        <taxon>Burkholderiaceae</taxon>
        <taxon>Pandoraea</taxon>
    </lineage>
</organism>
<dbReference type="Proteomes" id="UP000366945">
    <property type="component" value="Unassembled WGS sequence"/>
</dbReference>
<evidence type="ECO:0000256" key="4">
    <source>
        <dbReference type="ARBA" id="ARBA00022692"/>
    </source>
</evidence>
<evidence type="ECO:0000313" key="9">
    <source>
        <dbReference type="Proteomes" id="UP000366945"/>
    </source>
</evidence>
<comment type="subcellular location">
    <subcellularLocation>
        <location evidence="7">Cell outer membrane</location>
        <topology evidence="7">Peripheral membrane protein</topology>
    </subcellularLocation>
</comment>
<evidence type="ECO:0000256" key="5">
    <source>
        <dbReference type="ARBA" id="ARBA00023136"/>
    </source>
</evidence>
<dbReference type="Pfam" id="PF02321">
    <property type="entry name" value="OEP"/>
    <property type="match status" value="2"/>
</dbReference>
<dbReference type="GO" id="GO:0009279">
    <property type="term" value="C:cell outer membrane"/>
    <property type="evidence" value="ECO:0007669"/>
    <property type="project" value="UniProtKB-SubCell"/>
</dbReference>
<dbReference type="InterPro" id="IPR051906">
    <property type="entry name" value="TolC-like"/>
</dbReference>
<keyword evidence="6 7" id="KW-0998">Cell outer membrane</keyword>
<evidence type="ECO:0000256" key="2">
    <source>
        <dbReference type="ARBA" id="ARBA00022448"/>
    </source>
</evidence>
<evidence type="ECO:0000313" key="8">
    <source>
        <dbReference type="EMBL" id="VVE39164.1"/>
    </source>
</evidence>
<evidence type="ECO:0000256" key="3">
    <source>
        <dbReference type="ARBA" id="ARBA00022452"/>
    </source>
</evidence>
<dbReference type="InterPro" id="IPR028351">
    <property type="entry name" value="CyaE"/>
</dbReference>
<reference evidence="8 9" key="1">
    <citation type="submission" date="2019-08" db="EMBL/GenBank/DDBJ databases">
        <authorList>
            <person name="Peeters C."/>
        </authorList>
    </citation>
    <scope>NUCLEOTIDE SEQUENCE [LARGE SCALE GENOMIC DNA]</scope>
    <source>
        <strain evidence="8 9">LMG 31114</strain>
    </source>
</reference>
<dbReference type="PIRSF" id="PIRSF001892">
    <property type="entry name" value="CyaE"/>
    <property type="match status" value="1"/>
</dbReference>
<evidence type="ECO:0000256" key="6">
    <source>
        <dbReference type="ARBA" id="ARBA00023237"/>
    </source>
</evidence>
<sequence length="499" mass="53916">MYERMTPALSCTFGSGASMATHKRDLIIRLPSPDVFLKFRRMLIALTLLPGLACAQFLSDQPPPTIELRVPGTPTCSEIDLSAPLDYVTALNAAVCVNPKLAKAAGIVAEQAAGRRKAIGAYLPTVSLNVNASRFGKSVSYPGYSAANYGLRGRTGGYDATISWLLYDFGVREANLESASHMLNASVWEERAVVREMAESIASAFFKARAAMAASRAAQDAERSAQANLATAVALLRQGVGTLSDRLLAESAYEQAVLHRIDADSESRTANATLAAAIGSGADSTFLIEGRRTDLALPDEVPSQEDLFRVGLALNPRVNALREQVVGAEARIVAAKRDGLPTISISAGQYRTATPPNESSVAQDVTGWSVGIQVRIPLFDGFRQRSNVDTLTAQLEQKKSELEIAERDAELAIWSVQEDLQKQRKKLQHTAKILTIAKMAADAAKVRYTQGVGNMLELLKSEADWIDARRANIRTEADLDLAKIRFVLQTKASSEVVVQ</sequence>
<keyword evidence="3" id="KW-1134">Transmembrane beta strand</keyword>
<dbReference type="AlphaFoldDB" id="A0A5E4XS44"/>
<dbReference type="SUPFAM" id="SSF56954">
    <property type="entry name" value="Outer membrane efflux proteins (OEP)"/>
    <property type="match status" value="1"/>
</dbReference>
<dbReference type="GO" id="GO:0015562">
    <property type="term" value="F:efflux transmembrane transporter activity"/>
    <property type="evidence" value="ECO:0007669"/>
    <property type="project" value="InterPro"/>
</dbReference>
<dbReference type="InterPro" id="IPR003423">
    <property type="entry name" value="OMP_efflux"/>
</dbReference>
<keyword evidence="4" id="KW-0812">Transmembrane</keyword>
<comment type="similarity">
    <text evidence="1 7">Belongs to the outer membrane factor (OMF) (TC 1.B.17) family.</text>
</comment>
<protein>
    <recommendedName>
        <fullName evidence="7">Protein CyaE</fullName>
    </recommendedName>
</protein>
<keyword evidence="9" id="KW-1185">Reference proteome</keyword>
<accession>A0A5E4XS44</accession>
<gene>
    <name evidence="8" type="ORF">PPN31114_04060</name>
</gene>
<dbReference type="PANTHER" id="PTHR30026:SF20">
    <property type="entry name" value="OUTER MEMBRANE PROTEIN TOLC"/>
    <property type="match status" value="1"/>
</dbReference>
<proteinExistence type="inferred from homology"/>
<dbReference type="GO" id="GO:1990281">
    <property type="term" value="C:efflux pump complex"/>
    <property type="evidence" value="ECO:0007669"/>
    <property type="project" value="TreeGrafter"/>
</dbReference>
<keyword evidence="2 7" id="KW-0813">Transport</keyword>
<dbReference type="EMBL" id="CABPSK010000004">
    <property type="protein sequence ID" value="VVE39164.1"/>
    <property type="molecule type" value="Genomic_DNA"/>
</dbReference>
<keyword evidence="5 7" id="KW-0472">Membrane</keyword>